<sequence length="93" mass="10615">MNRSILVVAPTMYKHNIILSLNYIFLISKNIKSCFKLNVSEDTTVIAITSANINDHNKRDQNIYRNYIVESANSFETEVTSIHSVTNIRILIA</sequence>
<dbReference type="AlphaFoldDB" id="A0A1C6W9V3"/>
<evidence type="ECO:0008006" key="2">
    <source>
        <dbReference type="Google" id="ProtNLM"/>
    </source>
</evidence>
<protein>
    <recommendedName>
        <fullName evidence="2">Fam-a protein</fullName>
    </recommendedName>
</protein>
<evidence type="ECO:0000313" key="1">
    <source>
        <dbReference type="EMBL" id="SCL82862.1"/>
    </source>
</evidence>
<reference evidence="1" key="1">
    <citation type="submission" date="2016-08" db="EMBL/GenBank/DDBJ databases">
        <authorList>
            <consortium name="Pathogen Informatics"/>
        </authorList>
    </citation>
    <scope>NUCLEOTIDE SEQUENCE</scope>
    <source>
        <strain evidence="1">AJ</strain>
    </source>
</reference>
<organism evidence="1">
    <name type="scientific">Plasmodium chabaudi chabaudi</name>
    <dbReference type="NCBI Taxonomy" id="31271"/>
    <lineage>
        <taxon>Eukaryota</taxon>
        <taxon>Sar</taxon>
        <taxon>Alveolata</taxon>
        <taxon>Apicomplexa</taxon>
        <taxon>Aconoidasida</taxon>
        <taxon>Haemosporida</taxon>
        <taxon>Plasmodiidae</taxon>
        <taxon>Plasmodium</taxon>
        <taxon>Plasmodium (Vinckeia)</taxon>
    </lineage>
</organism>
<accession>A0A1C6W9V3</accession>
<dbReference type="Proteomes" id="UP000507163">
    <property type="component" value="Unassembled WGS sequence"/>
</dbReference>
<name>A0A1C6W9V3_PLACU</name>
<dbReference type="EMBL" id="FMIL01000039">
    <property type="protein sequence ID" value="SCL82862.1"/>
    <property type="molecule type" value="Genomic_DNA"/>
</dbReference>
<gene>
    <name evidence="1" type="ORF">PCHAJ_000490400</name>
</gene>
<proteinExistence type="predicted"/>